<evidence type="ECO:0000256" key="4">
    <source>
        <dbReference type="ARBA" id="ARBA00047846"/>
    </source>
</evidence>
<feature type="domain" description="BPL/LPL catalytic" evidence="5">
    <location>
        <begin position="13"/>
        <end position="190"/>
    </location>
</feature>
<dbReference type="InterPro" id="IPR004408">
    <property type="entry name" value="Biotin_CoA_COase_ligase"/>
</dbReference>
<dbReference type="GO" id="GO:0004077">
    <property type="term" value="F:biotin--[biotin carboxyl-carrier protein] ligase activity"/>
    <property type="evidence" value="ECO:0007669"/>
    <property type="project" value="UniProtKB-EC"/>
</dbReference>
<dbReference type="Pfam" id="PF02237">
    <property type="entry name" value="BPL_C"/>
    <property type="match status" value="1"/>
</dbReference>
<sequence>MSDYSSHRRKALDAFRHHALDEVDSTNQACLQLARSGDPGLIWITAERQTGGRGRRGRPWSSDRGNLYASLLLIEPAPLEHVASLPLAVALAVHDAIRAVLPLDAPPLEIKWPNDVLIGRAKTSGILLESERTPDGRQAIVIGIGINIVAKPSDTPYATACLSQHGAAVDPSQLFAHLFATMAEALALWDQGRGISKIIDRWRQHACGIGEKITVNLPDRSISGIFSGIDDKGLLLLDRGSLGTMPIAAGDVFFEPDGPRKE</sequence>
<dbReference type="EC" id="6.3.4.15" evidence="3"/>
<dbReference type="SUPFAM" id="SSF55681">
    <property type="entry name" value="Class II aaRS and biotin synthetases"/>
    <property type="match status" value="1"/>
</dbReference>
<dbReference type="InterPro" id="IPR045864">
    <property type="entry name" value="aa-tRNA-synth_II/BPL/LPL"/>
</dbReference>
<evidence type="ECO:0000313" key="6">
    <source>
        <dbReference type="EMBL" id="OLP43239.1"/>
    </source>
</evidence>
<dbReference type="STRING" id="1867956.BJF95_20260"/>
<evidence type="ECO:0000259" key="5">
    <source>
        <dbReference type="PROSITE" id="PS51733"/>
    </source>
</evidence>
<protein>
    <recommendedName>
        <fullName evidence="3">biotin--[biotin carboxyl-carrier protein] ligase</fullName>
        <ecNumber evidence="3">6.3.4.15</ecNumber>
    </recommendedName>
</protein>
<dbReference type="PANTHER" id="PTHR12835:SF5">
    <property type="entry name" value="BIOTIN--PROTEIN LIGASE"/>
    <property type="match status" value="1"/>
</dbReference>
<gene>
    <name evidence="6" type="ORF">BJF95_20260</name>
</gene>
<dbReference type="InterPro" id="IPR003142">
    <property type="entry name" value="BPL_C"/>
</dbReference>
<comment type="catalytic activity">
    <reaction evidence="4">
        <text>biotin + L-lysyl-[protein] + ATP = N(6)-biotinyl-L-lysyl-[protein] + AMP + diphosphate + H(+)</text>
        <dbReference type="Rhea" id="RHEA:11756"/>
        <dbReference type="Rhea" id="RHEA-COMP:9752"/>
        <dbReference type="Rhea" id="RHEA-COMP:10505"/>
        <dbReference type="ChEBI" id="CHEBI:15378"/>
        <dbReference type="ChEBI" id="CHEBI:29969"/>
        <dbReference type="ChEBI" id="CHEBI:30616"/>
        <dbReference type="ChEBI" id="CHEBI:33019"/>
        <dbReference type="ChEBI" id="CHEBI:57586"/>
        <dbReference type="ChEBI" id="CHEBI:83144"/>
        <dbReference type="ChEBI" id="CHEBI:456215"/>
        <dbReference type="EC" id="6.3.4.15"/>
    </reaction>
</comment>
<dbReference type="PANTHER" id="PTHR12835">
    <property type="entry name" value="BIOTIN PROTEIN LIGASE"/>
    <property type="match status" value="1"/>
</dbReference>
<dbReference type="Gene3D" id="3.30.930.10">
    <property type="entry name" value="Bira Bifunctional Protein, Domain 2"/>
    <property type="match status" value="1"/>
</dbReference>
<dbReference type="Proteomes" id="UP000186894">
    <property type="component" value="Unassembled WGS sequence"/>
</dbReference>
<evidence type="ECO:0000313" key="7">
    <source>
        <dbReference type="Proteomes" id="UP000186894"/>
    </source>
</evidence>
<keyword evidence="2" id="KW-0092">Biotin</keyword>
<organism evidence="6 7">
    <name type="scientific">Rhizobium oryziradicis</name>
    <dbReference type="NCBI Taxonomy" id="1867956"/>
    <lineage>
        <taxon>Bacteria</taxon>
        <taxon>Pseudomonadati</taxon>
        <taxon>Pseudomonadota</taxon>
        <taxon>Alphaproteobacteria</taxon>
        <taxon>Hyphomicrobiales</taxon>
        <taxon>Rhizobiaceae</taxon>
        <taxon>Rhizobium/Agrobacterium group</taxon>
        <taxon>Rhizobium</taxon>
    </lineage>
</organism>
<dbReference type="EMBL" id="MKIM01000028">
    <property type="protein sequence ID" value="OLP43239.1"/>
    <property type="molecule type" value="Genomic_DNA"/>
</dbReference>
<keyword evidence="1 6" id="KW-0436">Ligase</keyword>
<comment type="caution">
    <text evidence="6">The sequence shown here is derived from an EMBL/GenBank/DDBJ whole genome shotgun (WGS) entry which is preliminary data.</text>
</comment>
<evidence type="ECO:0000256" key="3">
    <source>
        <dbReference type="ARBA" id="ARBA00024227"/>
    </source>
</evidence>
<keyword evidence="7" id="KW-1185">Reference proteome</keyword>
<dbReference type="RefSeq" id="WP_075640569.1">
    <property type="nucleotide sequence ID" value="NZ_MKIM01000028.1"/>
</dbReference>
<evidence type="ECO:0000256" key="2">
    <source>
        <dbReference type="ARBA" id="ARBA00023267"/>
    </source>
</evidence>
<dbReference type="Pfam" id="PF03099">
    <property type="entry name" value="BPL_LplA_LipB"/>
    <property type="match status" value="1"/>
</dbReference>
<dbReference type="AlphaFoldDB" id="A0A1Q8ZMY6"/>
<name>A0A1Q8ZMY6_9HYPH</name>
<dbReference type="Gene3D" id="2.30.30.100">
    <property type="match status" value="1"/>
</dbReference>
<dbReference type="GO" id="GO:0005737">
    <property type="term" value="C:cytoplasm"/>
    <property type="evidence" value="ECO:0007669"/>
    <property type="project" value="TreeGrafter"/>
</dbReference>
<dbReference type="CDD" id="cd16442">
    <property type="entry name" value="BPL"/>
    <property type="match status" value="1"/>
</dbReference>
<evidence type="ECO:0000256" key="1">
    <source>
        <dbReference type="ARBA" id="ARBA00022598"/>
    </source>
</evidence>
<proteinExistence type="predicted"/>
<accession>A0A1Q8ZMY6</accession>
<dbReference type="InterPro" id="IPR004143">
    <property type="entry name" value="BPL_LPL_catalytic"/>
</dbReference>
<dbReference type="OrthoDB" id="9807064at2"/>
<dbReference type="PROSITE" id="PS51733">
    <property type="entry name" value="BPL_LPL_CATALYTIC"/>
    <property type="match status" value="1"/>
</dbReference>
<dbReference type="NCBIfam" id="TIGR00121">
    <property type="entry name" value="birA_ligase"/>
    <property type="match status" value="1"/>
</dbReference>
<reference evidence="6 7" key="1">
    <citation type="submission" date="2016-09" db="EMBL/GenBank/DDBJ databases">
        <title>Rhizobium oryziradicis sp. nov., isolated from the root of rice.</title>
        <authorList>
            <person name="Zhao J."/>
            <person name="Zhang X."/>
        </authorList>
    </citation>
    <scope>NUCLEOTIDE SEQUENCE [LARGE SCALE GENOMIC DNA]</scope>
    <source>
        <strain evidence="6 7">N19</strain>
    </source>
</reference>